<feature type="transmembrane region" description="Helical" evidence="1">
    <location>
        <begin position="21"/>
        <end position="40"/>
    </location>
</feature>
<evidence type="ECO:0000256" key="1">
    <source>
        <dbReference type="SAM" id="Phobius"/>
    </source>
</evidence>
<dbReference type="Proteomes" id="UP000469950">
    <property type="component" value="Unassembled WGS sequence"/>
</dbReference>
<feature type="transmembrane region" description="Helical" evidence="1">
    <location>
        <begin position="52"/>
        <end position="72"/>
    </location>
</feature>
<keyword evidence="1" id="KW-0472">Membrane</keyword>
<name>A0A833NCC2_MARNT</name>
<evidence type="ECO:0000313" key="2">
    <source>
        <dbReference type="EMBL" id="KAE8544539.1"/>
    </source>
</evidence>
<protein>
    <submittedName>
        <fullName evidence="2">Uncharacterized protein</fullName>
    </submittedName>
</protein>
<proteinExistence type="predicted"/>
<accession>A0A833NCC2</accession>
<gene>
    <name evidence="2" type="ORF">F6453_3187</name>
</gene>
<comment type="caution">
    <text evidence="2">The sequence shown here is derived from an EMBL/GenBank/DDBJ whole genome shotgun (WGS) entry which is preliminary data.</text>
</comment>
<dbReference type="EMBL" id="WBMP01000016">
    <property type="protein sequence ID" value="KAE8544539.1"/>
    <property type="molecule type" value="Genomic_DNA"/>
</dbReference>
<keyword evidence="1" id="KW-0812">Transmembrane</keyword>
<evidence type="ECO:0000313" key="3">
    <source>
        <dbReference type="Proteomes" id="UP000469950"/>
    </source>
</evidence>
<dbReference type="AlphaFoldDB" id="A0A833NCC2"/>
<sequence>MKTQHICPFCGSCMYESGGGLTFFGKVLIFFVIVPLPIILAIDDHDFPTAAYVLYCACVAPFVWGQAAKLLLERFRKA</sequence>
<organism evidence="2 3">
    <name type="scientific">Marinobacter nauticus</name>
    <name type="common">Marinobacter hydrocarbonoclasticus</name>
    <name type="synonym">Marinobacter aquaeolei</name>
    <dbReference type="NCBI Taxonomy" id="2743"/>
    <lineage>
        <taxon>Bacteria</taxon>
        <taxon>Pseudomonadati</taxon>
        <taxon>Pseudomonadota</taxon>
        <taxon>Gammaproteobacteria</taxon>
        <taxon>Pseudomonadales</taxon>
        <taxon>Marinobacteraceae</taxon>
        <taxon>Marinobacter</taxon>
    </lineage>
</organism>
<reference evidence="2 3" key="1">
    <citation type="submission" date="2019-10" db="EMBL/GenBank/DDBJ databases">
        <title>Draft genome sequence of Marinobacter hydrocarbonoclasticus NCT7M from the microbiome of the marine copepod.</title>
        <authorList>
            <person name="Nuttall R."/>
            <person name="Sharma G."/>
            <person name="Moisander P."/>
        </authorList>
    </citation>
    <scope>NUCLEOTIDE SEQUENCE [LARGE SCALE GENOMIC DNA]</scope>
    <source>
        <strain evidence="2 3">NCT7M</strain>
    </source>
</reference>
<keyword evidence="1" id="KW-1133">Transmembrane helix</keyword>